<evidence type="ECO:0000256" key="5">
    <source>
        <dbReference type="ARBA" id="ARBA00023136"/>
    </source>
</evidence>
<dbReference type="PROSITE" id="PS50259">
    <property type="entry name" value="G_PROTEIN_RECEP_F3_4"/>
    <property type="match status" value="1"/>
</dbReference>
<dbReference type="GO" id="GO:0038039">
    <property type="term" value="C:G protein-coupled receptor heterodimeric complex"/>
    <property type="evidence" value="ECO:0007669"/>
    <property type="project" value="TreeGrafter"/>
</dbReference>
<feature type="transmembrane region" description="Helical" evidence="10">
    <location>
        <begin position="567"/>
        <end position="591"/>
    </location>
</feature>
<dbReference type="Gene3D" id="3.40.190.10">
    <property type="entry name" value="Periplasmic binding protein-like II"/>
    <property type="match status" value="2"/>
</dbReference>
<evidence type="ECO:0000256" key="8">
    <source>
        <dbReference type="ARBA" id="ARBA00023224"/>
    </source>
</evidence>
<evidence type="ECO:0000256" key="1">
    <source>
        <dbReference type="ARBA" id="ARBA00004141"/>
    </source>
</evidence>
<keyword evidence="3 10" id="KW-1133">Transmembrane helix</keyword>
<feature type="transmembrane region" description="Helical" evidence="10">
    <location>
        <begin position="530"/>
        <end position="555"/>
    </location>
</feature>
<keyword evidence="5 10" id="KW-0472">Membrane</keyword>
<proteinExistence type="predicted"/>
<evidence type="ECO:0000256" key="10">
    <source>
        <dbReference type="SAM" id="Phobius"/>
    </source>
</evidence>
<protein>
    <submittedName>
        <fullName evidence="13">Acid type B receptor subunit 2</fullName>
    </submittedName>
</protein>
<evidence type="ECO:0000256" key="3">
    <source>
        <dbReference type="ARBA" id="ARBA00022989"/>
    </source>
</evidence>
<evidence type="ECO:0000259" key="12">
    <source>
        <dbReference type="PROSITE" id="PS50259"/>
    </source>
</evidence>
<evidence type="ECO:0000256" key="9">
    <source>
        <dbReference type="SAM" id="MobiDB-lite"/>
    </source>
</evidence>
<dbReference type="Pfam" id="PF00003">
    <property type="entry name" value="7tm_3"/>
    <property type="match status" value="1"/>
</dbReference>
<feature type="region of interest" description="Disordered" evidence="9">
    <location>
        <begin position="686"/>
        <end position="724"/>
    </location>
</feature>
<dbReference type="OrthoDB" id="51718at2759"/>
<feature type="transmembrane region" description="Helical" evidence="10">
    <location>
        <begin position="429"/>
        <end position="454"/>
    </location>
</feature>
<dbReference type="AlphaFoldDB" id="A0A9N8HB08"/>
<evidence type="ECO:0000256" key="7">
    <source>
        <dbReference type="ARBA" id="ARBA00023180"/>
    </source>
</evidence>
<comment type="subcellular location">
    <subcellularLocation>
        <location evidence="1">Membrane</location>
        <topology evidence="1">Multi-pass membrane protein</topology>
    </subcellularLocation>
</comment>
<feature type="transmembrane region" description="Helical" evidence="10">
    <location>
        <begin position="401"/>
        <end position="423"/>
    </location>
</feature>
<evidence type="ECO:0000256" key="6">
    <source>
        <dbReference type="ARBA" id="ARBA00023170"/>
    </source>
</evidence>
<reference evidence="13" key="1">
    <citation type="submission" date="2020-06" db="EMBL/GenBank/DDBJ databases">
        <authorList>
            <consortium name="Plant Systems Biology data submission"/>
        </authorList>
    </citation>
    <scope>NUCLEOTIDE SEQUENCE</scope>
    <source>
        <strain evidence="13">D6</strain>
    </source>
</reference>
<dbReference type="PANTHER" id="PTHR10519:SF20">
    <property type="entry name" value="G-PROTEIN COUPLED RECEPTOR 156-RELATED"/>
    <property type="match status" value="1"/>
</dbReference>
<dbReference type="GO" id="GO:0004965">
    <property type="term" value="F:G protein-coupled GABA receptor activity"/>
    <property type="evidence" value="ECO:0007669"/>
    <property type="project" value="InterPro"/>
</dbReference>
<dbReference type="PANTHER" id="PTHR10519">
    <property type="entry name" value="GABA-B RECEPTOR"/>
    <property type="match status" value="1"/>
</dbReference>
<feature type="domain" description="G-protein coupled receptors family 3 profile" evidence="12">
    <location>
        <begin position="432"/>
        <end position="628"/>
    </location>
</feature>
<dbReference type="InterPro" id="IPR017978">
    <property type="entry name" value="GPCR_3_C"/>
</dbReference>
<dbReference type="PRINTS" id="PR00248">
    <property type="entry name" value="GPCRMGR"/>
</dbReference>
<dbReference type="PROSITE" id="PS51257">
    <property type="entry name" value="PROKAR_LIPOPROTEIN"/>
    <property type="match status" value="1"/>
</dbReference>
<dbReference type="PRINTS" id="PR01176">
    <property type="entry name" value="GABABRECEPTR"/>
</dbReference>
<keyword evidence="2 10" id="KW-0812">Transmembrane</keyword>
<keyword evidence="4" id="KW-0297">G-protein coupled receptor</keyword>
<dbReference type="InterPro" id="IPR000337">
    <property type="entry name" value="GPCR_3"/>
</dbReference>
<dbReference type="EMBL" id="CAICTM010000260">
    <property type="protein sequence ID" value="CAB9506277.1"/>
    <property type="molecule type" value="Genomic_DNA"/>
</dbReference>
<evidence type="ECO:0000256" key="11">
    <source>
        <dbReference type="SAM" id="SignalP"/>
    </source>
</evidence>
<dbReference type="InterPro" id="IPR002455">
    <property type="entry name" value="GPCR3_GABA-B"/>
</dbReference>
<feature type="compositionally biased region" description="Basic and acidic residues" evidence="9">
    <location>
        <begin position="861"/>
        <end position="874"/>
    </location>
</feature>
<feature type="compositionally biased region" description="Basic and acidic residues" evidence="9">
    <location>
        <begin position="824"/>
        <end position="849"/>
    </location>
</feature>
<accession>A0A9N8HB08</accession>
<dbReference type="CDD" id="cd15047">
    <property type="entry name" value="7tmC_GABA-B-like"/>
    <property type="match status" value="1"/>
</dbReference>
<evidence type="ECO:0000256" key="2">
    <source>
        <dbReference type="ARBA" id="ARBA00022692"/>
    </source>
</evidence>
<keyword evidence="6 13" id="KW-0675">Receptor</keyword>
<feature type="chain" id="PRO_5040250388" evidence="11">
    <location>
        <begin position="28"/>
        <end position="927"/>
    </location>
</feature>
<feature type="compositionally biased region" description="Polar residues" evidence="9">
    <location>
        <begin position="686"/>
        <end position="698"/>
    </location>
</feature>
<gene>
    <name evidence="13" type="ORF">SEMRO_261_G101750.1</name>
</gene>
<evidence type="ECO:0000313" key="13">
    <source>
        <dbReference type="EMBL" id="CAB9506277.1"/>
    </source>
</evidence>
<name>A0A9N8HB08_9STRA</name>
<organism evidence="13 14">
    <name type="scientific">Seminavis robusta</name>
    <dbReference type="NCBI Taxonomy" id="568900"/>
    <lineage>
        <taxon>Eukaryota</taxon>
        <taxon>Sar</taxon>
        <taxon>Stramenopiles</taxon>
        <taxon>Ochrophyta</taxon>
        <taxon>Bacillariophyta</taxon>
        <taxon>Bacillariophyceae</taxon>
        <taxon>Bacillariophycidae</taxon>
        <taxon>Naviculales</taxon>
        <taxon>Naviculaceae</taxon>
        <taxon>Seminavis</taxon>
    </lineage>
</organism>
<feature type="signal peptide" evidence="11">
    <location>
        <begin position="1"/>
        <end position="27"/>
    </location>
</feature>
<dbReference type="Proteomes" id="UP001153069">
    <property type="component" value="Unassembled WGS sequence"/>
</dbReference>
<sequence length="927" mass="101738">MRQRWVLLLHVLSVACWWPSLVVRCSAAEFEMVLVEPEQEPVSYTSAAFSTPPPLPKFPSVINLRVAVFHAPPFATVEELPNGTVVYGGFQKDLLESLVDFAAADNVTLNWNLSVAPLQYGASFDLVANDCHQVAENPQESCGQLDVMVANFYSTPDRALRADMSPPWLRSSISTVKYVDKTTLDFSTLSQAEAARAWVCLKDGTFYAGVVKARYPKINYLMCPSQDDCLLELKAEKCVLYADDELQLYYRAAWDPQLEVTKETFNTQYIAWARSYRLDPIVLILLNRWALAAVTSSRLDELYSKYFQKALCPVGTAGDACELPCDPNHGSADANGVCVCSSTKWTGDDCSVEVAENTNLIPATLLAMAYAMLGVNVLSIIGCGVWLIYQRQSTQVRVSQPFFLNLVLLGCLISTCTIIPLAQQDEADGPVAACMAIPWMYSVGFSITFGTLFAKIRRVFIIFKSAIDMRRNIVTFKETFCVIGAVLALDVTILIVWTVVDPLEWERKVLSEDQFGAALESVGYCNSDQWMVFAGLIAALHLCLLGTACYMCYVSRSIPTKFSEGKYVSIAMISNLQIFVVGVPILVMLGTDPQTGFFVRCVIIWMNDLAVVALIFGNLIYSVHWGPKGEEGKDVKSVVSNAVQQYSRAAGMSSNRQMFGSRMDSSYRSNMDGSYKQGSSRWLSKSINSHNSSDRSLNGGNGSDHLAAPSFPAGSPEPLPMIKRKSSSDLRIPPIILESAASQEGSQAEVARVSRASIEADVLGEKTSWAGISMSTFETTGSLHTIRPKSESEDTGIVKRDDVLSDNKASWGRMNLSTVLYDENPSKDSSEASFHDDDHLESHSADNDNIRPSQSPLTPIAEDKGLEPLPEHSGGKLSNSELSDPALCHFTSENETEETSGFFNLDDVSDAGPSMIVVEKPFSATNH</sequence>
<feature type="transmembrane region" description="Helical" evidence="10">
    <location>
        <begin position="597"/>
        <end position="621"/>
    </location>
</feature>
<evidence type="ECO:0000256" key="4">
    <source>
        <dbReference type="ARBA" id="ARBA00023040"/>
    </source>
</evidence>
<comment type="caution">
    <text evidence="13">The sequence shown here is derived from an EMBL/GenBank/DDBJ whole genome shotgun (WGS) entry which is preliminary data.</text>
</comment>
<keyword evidence="11" id="KW-0732">Signal</keyword>
<feature type="transmembrane region" description="Helical" evidence="10">
    <location>
        <begin position="367"/>
        <end position="389"/>
    </location>
</feature>
<keyword evidence="14" id="KW-1185">Reference proteome</keyword>
<feature type="region of interest" description="Disordered" evidence="9">
    <location>
        <begin position="822"/>
        <end position="906"/>
    </location>
</feature>
<evidence type="ECO:0000313" key="14">
    <source>
        <dbReference type="Proteomes" id="UP001153069"/>
    </source>
</evidence>
<keyword evidence="8" id="KW-0807">Transducer</keyword>
<keyword evidence="7" id="KW-0325">Glycoprotein</keyword>
<dbReference type="SUPFAM" id="SSF53850">
    <property type="entry name" value="Periplasmic binding protein-like II"/>
    <property type="match status" value="1"/>
</dbReference>
<feature type="transmembrane region" description="Helical" evidence="10">
    <location>
        <begin position="479"/>
        <end position="500"/>
    </location>
</feature>